<dbReference type="GO" id="GO:0005886">
    <property type="term" value="C:plasma membrane"/>
    <property type="evidence" value="ECO:0007669"/>
    <property type="project" value="TreeGrafter"/>
</dbReference>
<feature type="transmembrane region" description="Helical" evidence="7">
    <location>
        <begin position="370"/>
        <end position="398"/>
    </location>
</feature>
<organism evidence="8 9">
    <name type="scientific">Paenibacillus aquistagni</name>
    <dbReference type="NCBI Taxonomy" id="1852522"/>
    <lineage>
        <taxon>Bacteria</taxon>
        <taxon>Bacillati</taxon>
        <taxon>Bacillota</taxon>
        <taxon>Bacilli</taxon>
        <taxon>Bacillales</taxon>
        <taxon>Paenibacillaceae</taxon>
        <taxon>Paenibacillus</taxon>
    </lineage>
</organism>
<feature type="transmembrane region" description="Helical" evidence="7">
    <location>
        <begin position="20"/>
        <end position="39"/>
    </location>
</feature>
<dbReference type="Proteomes" id="UP000193834">
    <property type="component" value="Unassembled WGS sequence"/>
</dbReference>
<gene>
    <name evidence="8" type="ORF">SAMN06295960_2060</name>
</gene>
<evidence type="ECO:0000256" key="1">
    <source>
        <dbReference type="ARBA" id="ARBA00004141"/>
    </source>
</evidence>
<dbReference type="InterPro" id="IPR045018">
    <property type="entry name" value="Azg-like"/>
</dbReference>
<evidence type="ECO:0000256" key="5">
    <source>
        <dbReference type="ARBA" id="ARBA00022989"/>
    </source>
</evidence>
<evidence type="ECO:0000313" key="9">
    <source>
        <dbReference type="Proteomes" id="UP000193834"/>
    </source>
</evidence>
<evidence type="ECO:0000313" key="8">
    <source>
        <dbReference type="EMBL" id="SMG35913.1"/>
    </source>
</evidence>
<feature type="transmembrane region" description="Helical" evidence="7">
    <location>
        <begin position="313"/>
        <end position="334"/>
    </location>
</feature>
<evidence type="ECO:0000256" key="2">
    <source>
        <dbReference type="ARBA" id="ARBA00005697"/>
    </source>
</evidence>
<keyword evidence="4 7" id="KW-0812">Transmembrane</keyword>
<dbReference type="GO" id="GO:0005345">
    <property type="term" value="F:purine nucleobase transmembrane transporter activity"/>
    <property type="evidence" value="ECO:0007669"/>
    <property type="project" value="TreeGrafter"/>
</dbReference>
<dbReference type="PANTHER" id="PTHR43337">
    <property type="entry name" value="XANTHINE/URACIL PERMEASE C887.17-RELATED"/>
    <property type="match status" value="1"/>
</dbReference>
<evidence type="ECO:0000256" key="3">
    <source>
        <dbReference type="ARBA" id="ARBA00022448"/>
    </source>
</evidence>
<accession>A0A1X7K5C1</accession>
<dbReference type="Pfam" id="PF00860">
    <property type="entry name" value="Xan_ur_permease"/>
    <property type="match status" value="1"/>
</dbReference>
<feature type="transmembrane region" description="Helical" evidence="7">
    <location>
        <begin position="168"/>
        <end position="187"/>
    </location>
</feature>
<feature type="transmembrane region" description="Helical" evidence="7">
    <location>
        <begin position="283"/>
        <end position="301"/>
    </location>
</feature>
<feature type="transmembrane region" description="Helical" evidence="7">
    <location>
        <begin position="410"/>
        <end position="428"/>
    </location>
</feature>
<feature type="transmembrane region" description="Helical" evidence="7">
    <location>
        <begin position="241"/>
        <end position="262"/>
    </location>
</feature>
<dbReference type="AlphaFoldDB" id="A0A1X7K5C1"/>
<feature type="transmembrane region" description="Helical" evidence="7">
    <location>
        <begin position="45"/>
        <end position="67"/>
    </location>
</feature>
<keyword evidence="6 7" id="KW-0472">Membrane</keyword>
<feature type="transmembrane region" description="Helical" evidence="7">
    <location>
        <begin position="341"/>
        <end position="358"/>
    </location>
</feature>
<dbReference type="STRING" id="1852522.SAMN06295960_2060"/>
<evidence type="ECO:0000256" key="4">
    <source>
        <dbReference type="ARBA" id="ARBA00022692"/>
    </source>
</evidence>
<dbReference type="EMBL" id="FXAZ01000002">
    <property type="protein sequence ID" value="SMG35913.1"/>
    <property type="molecule type" value="Genomic_DNA"/>
</dbReference>
<evidence type="ECO:0000256" key="7">
    <source>
        <dbReference type="SAM" id="Phobius"/>
    </source>
</evidence>
<evidence type="ECO:0000256" key="6">
    <source>
        <dbReference type="ARBA" id="ARBA00023136"/>
    </source>
</evidence>
<dbReference type="OrthoDB" id="9808458at2"/>
<comment type="similarity">
    <text evidence="2">Belongs to the nucleobase:cation symporter-2 (NCS2) (TC 2.A.40) family. Azg-like subfamily.</text>
</comment>
<dbReference type="InterPro" id="IPR006043">
    <property type="entry name" value="NCS2"/>
</dbReference>
<feature type="transmembrane region" description="Helical" evidence="7">
    <location>
        <begin position="74"/>
        <end position="94"/>
    </location>
</feature>
<sequence>MKHRIFGLKDHHTSVKTEVLAGCVAFITVVYIVIVNASILQDAGIPFEAGIVATALTAFAGSLIMGLWANSPILIAPGMGVNALFSYTIVHGMGLSWQEALGAVFISGILFMIIAFTPLSSLIQQAIPASLKEAITAGIGLFIAFIGMQKGGLIIASEKTLVAIGHFGDLQVLLTVISLIVTLVLFVRKVPGNLLIGIAFGTLLSWLTGQMDQGSAQASSLSWSEAVGAIGAMSFQGITSITFWVATFSIVLVLVFESIGLIHGQLNMLSQPEKFNRSLKASSVSVIVAGFAGSSPAIPAVETTAGISAGGRTGLTSVTTGVLFLLSLFFIPVIKMIPDTAIAPVLILVGGLMIQSVAKIPFEDLTEGIPAFLVIAAIPLTSSIVDGIAFGFISYPILKAATGKWKQIGLPLIIIAALFLLNFVLHAVG</sequence>
<feature type="transmembrane region" description="Helical" evidence="7">
    <location>
        <begin position="135"/>
        <end position="156"/>
    </location>
</feature>
<keyword evidence="3" id="KW-0813">Transport</keyword>
<name>A0A1X7K5C1_9BACL</name>
<feature type="transmembrane region" description="Helical" evidence="7">
    <location>
        <begin position="100"/>
        <end position="123"/>
    </location>
</feature>
<keyword evidence="5 7" id="KW-1133">Transmembrane helix</keyword>
<protein>
    <submittedName>
        <fullName evidence="8">Putative MFS transporter, AGZA family, xanthine/uracil permease</fullName>
    </submittedName>
</protein>
<comment type="subcellular location">
    <subcellularLocation>
        <location evidence="1">Membrane</location>
        <topology evidence="1">Multi-pass membrane protein</topology>
    </subcellularLocation>
</comment>
<dbReference type="PANTHER" id="PTHR43337:SF2">
    <property type="entry name" value="XANTHINE_URACIL PERMEASE"/>
    <property type="match status" value="1"/>
</dbReference>
<reference evidence="8 9" key="1">
    <citation type="submission" date="2017-04" db="EMBL/GenBank/DDBJ databases">
        <authorList>
            <person name="Afonso C.L."/>
            <person name="Miller P.J."/>
            <person name="Scott M.A."/>
            <person name="Spackman E."/>
            <person name="Goraichik I."/>
            <person name="Dimitrov K.M."/>
            <person name="Suarez D.L."/>
            <person name="Swayne D.E."/>
        </authorList>
    </citation>
    <scope>NUCLEOTIDE SEQUENCE [LARGE SCALE GENOMIC DNA]</scope>
    <source>
        <strain evidence="8 9">11</strain>
    </source>
</reference>
<proteinExistence type="inferred from homology"/>
<feature type="transmembrane region" description="Helical" evidence="7">
    <location>
        <begin position="194"/>
        <end position="211"/>
    </location>
</feature>
<keyword evidence="9" id="KW-1185">Reference proteome</keyword>
<dbReference type="RefSeq" id="WP_085494277.1">
    <property type="nucleotide sequence ID" value="NZ_FXAZ01000002.1"/>
</dbReference>